<proteinExistence type="predicted"/>
<reference evidence="1" key="1">
    <citation type="submission" date="2018-05" db="EMBL/GenBank/DDBJ databases">
        <authorList>
            <person name="Lanie J.A."/>
            <person name="Ng W.-L."/>
            <person name="Kazmierczak K.M."/>
            <person name="Andrzejewski T.M."/>
            <person name="Davidsen T.M."/>
            <person name="Wayne K.J."/>
            <person name="Tettelin H."/>
            <person name="Glass J.I."/>
            <person name="Rusch D."/>
            <person name="Podicherti R."/>
            <person name="Tsui H.-C.T."/>
            <person name="Winkler M.E."/>
        </authorList>
    </citation>
    <scope>NUCLEOTIDE SEQUENCE</scope>
</reference>
<dbReference type="EMBL" id="UINC01172066">
    <property type="protein sequence ID" value="SVD76946.1"/>
    <property type="molecule type" value="Genomic_DNA"/>
</dbReference>
<organism evidence="1">
    <name type="scientific">marine metagenome</name>
    <dbReference type="NCBI Taxonomy" id="408172"/>
    <lineage>
        <taxon>unclassified sequences</taxon>
        <taxon>metagenomes</taxon>
        <taxon>ecological metagenomes</taxon>
    </lineage>
</organism>
<gene>
    <name evidence="1" type="ORF">METZ01_LOCUS429800</name>
</gene>
<protein>
    <submittedName>
        <fullName evidence="1">Uncharacterized protein</fullName>
    </submittedName>
</protein>
<feature type="non-terminal residue" evidence="1">
    <location>
        <position position="267"/>
    </location>
</feature>
<dbReference type="SUPFAM" id="SSF53756">
    <property type="entry name" value="UDP-Glycosyltransferase/glycogen phosphorylase"/>
    <property type="match status" value="1"/>
</dbReference>
<evidence type="ECO:0000313" key="1">
    <source>
        <dbReference type="EMBL" id="SVD76946.1"/>
    </source>
</evidence>
<dbReference type="Gene3D" id="3.40.50.2000">
    <property type="entry name" value="Glycogen Phosphorylase B"/>
    <property type="match status" value="2"/>
</dbReference>
<feature type="non-terminal residue" evidence="1">
    <location>
        <position position="1"/>
    </location>
</feature>
<dbReference type="PANTHER" id="PTHR12526">
    <property type="entry name" value="GLYCOSYLTRANSFERASE"/>
    <property type="match status" value="1"/>
</dbReference>
<name>A0A382Y0Y4_9ZZZZ</name>
<dbReference type="Pfam" id="PF13692">
    <property type="entry name" value="Glyco_trans_1_4"/>
    <property type="match status" value="1"/>
</dbReference>
<dbReference type="AlphaFoldDB" id="A0A382Y0Y4"/>
<accession>A0A382Y0Y4</accession>
<sequence>EENLKKSIEQYNFSKWNLYTAKLGLNDWLCKVLSNVDGCFVHNARIIPLIKRACSLPIFAVNHTGKKSQNKYLLQADVVFSVNKTMQEQLIHYGLESSKSILCPNALLKFPKQIIPKTSDNVLTIGAIGRMVDKKGFLDFINALKIMKTRGIKFKAELAGDGILLDKLKQYSVDLPELKFLGWIKNKEHFFNNLDIFCQPSLFEPFGLTLIEAMSMSCPVVSTNCDGPKDIIISGKNGFLVPIGDPDSMAKTIIGLIKDKSLRNRIG</sequence>